<organism evidence="2 3">
    <name type="scientific">Streptosporangium album</name>
    <dbReference type="NCBI Taxonomy" id="47479"/>
    <lineage>
        <taxon>Bacteria</taxon>
        <taxon>Bacillati</taxon>
        <taxon>Actinomycetota</taxon>
        <taxon>Actinomycetes</taxon>
        <taxon>Streptosporangiales</taxon>
        <taxon>Streptosporangiaceae</taxon>
        <taxon>Streptosporangium</taxon>
    </lineage>
</organism>
<evidence type="ECO:0000313" key="3">
    <source>
        <dbReference type="Proteomes" id="UP000534286"/>
    </source>
</evidence>
<reference evidence="2 3" key="1">
    <citation type="submission" date="2020-08" db="EMBL/GenBank/DDBJ databases">
        <title>Sequencing the genomes of 1000 actinobacteria strains.</title>
        <authorList>
            <person name="Klenk H.-P."/>
        </authorList>
    </citation>
    <scope>NUCLEOTIDE SEQUENCE [LARGE SCALE GENOMIC DNA]</scope>
    <source>
        <strain evidence="2 3">DSM 43023</strain>
    </source>
</reference>
<keyword evidence="1" id="KW-0472">Membrane</keyword>
<evidence type="ECO:0000256" key="1">
    <source>
        <dbReference type="SAM" id="Phobius"/>
    </source>
</evidence>
<comment type="caution">
    <text evidence="2">The sequence shown here is derived from an EMBL/GenBank/DDBJ whole genome shotgun (WGS) entry which is preliminary data.</text>
</comment>
<feature type="transmembrane region" description="Helical" evidence="1">
    <location>
        <begin position="103"/>
        <end position="127"/>
    </location>
</feature>
<gene>
    <name evidence="2" type="ORF">FHR32_001779</name>
</gene>
<keyword evidence="3" id="KW-1185">Reference proteome</keyword>
<accession>A0A7W7RSM9</accession>
<dbReference type="Proteomes" id="UP000534286">
    <property type="component" value="Unassembled WGS sequence"/>
</dbReference>
<feature type="transmembrane region" description="Helical" evidence="1">
    <location>
        <begin position="34"/>
        <end position="59"/>
    </location>
</feature>
<dbReference type="Pfam" id="PF19608">
    <property type="entry name" value="DUF6113"/>
    <property type="match status" value="1"/>
</dbReference>
<proteinExistence type="predicted"/>
<dbReference type="RefSeq" id="WP_184753845.1">
    <property type="nucleotide sequence ID" value="NZ_BAABEK010000008.1"/>
</dbReference>
<dbReference type="EMBL" id="JACHJU010000001">
    <property type="protein sequence ID" value="MBB4937474.1"/>
    <property type="molecule type" value="Genomic_DNA"/>
</dbReference>
<sequence>MAEKPSVAAVTAAAYVVLFLFGLIAGVLGGFQHAWYLGSVPISAVGWVVLLAAVCYGAGRGMGGKLPALVPGLGWLAITMIWLGGRAEGDVVIANDLSGYVYLYGGLAAILVGVLFSPSGGGAWLLAQRPYGSHPAQPGPSSSPPS</sequence>
<feature type="transmembrane region" description="Helical" evidence="1">
    <location>
        <begin position="7"/>
        <end position="28"/>
    </location>
</feature>
<feature type="transmembrane region" description="Helical" evidence="1">
    <location>
        <begin position="66"/>
        <end position="83"/>
    </location>
</feature>
<evidence type="ECO:0000313" key="2">
    <source>
        <dbReference type="EMBL" id="MBB4937474.1"/>
    </source>
</evidence>
<name>A0A7W7RSM9_9ACTN</name>
<keyword evidence="1" id="KW-1133">Transmembrane helix</keyword>
<keyword evidence="1" id="KW-0812">Transmembrane</keyword>
<protein>
    <submittedName>
        <fullName evidence="2">Uncharacterized protein</fullName>
    </submittedName>
</protein>
<dbReference type="InterPro" id="IPR046095">
    <property type="entry name" value="DUF6113"/>
</dbReference>
<dbReference type="AlphaFoldDB" id="A0A7W7RSM9"/>